<dbReference type="EMBL" id="GBXM01020034">
    <property type="protein sequence ID" value="JAH88543.1"/>
    <property type="molecule type" value="Transcribed_RNA"/>
</dbReference>
<sequence>MMPFPPLSFKHMAPDSETHSSVGYFNDFCRQQAEIMEFKVALAFHPPTKSTPTKATQKSQGA</sequence>
<reference evidence="1" key="2">
    <citation type="journal article" date="2015" name="Fish Shellfish Immunol.">
        <title>Early steps in the European eel (Anguilla anguilla)-Vibrio vulnificus interaction in the gills: Role of the RtxA13 toxin.</title>
        <authorList>
            <person name="Callol A."/>
            <person name="Pajuelo D."/>
            <person name="Ebbesson L."/>
            <person name="Teles M."/>
            <person name="MacKenzie S."/>
            <person name="Amaro C."/>
        </authorList>
    </citation>
    <scope>NUCLEOTIDE SEQUENCE</scope>
</reference>
<proteinExistence type="predicted"/>
<organism evidence="1">
    <name type="scientific">Anguilla anguilla</name>
    <name type="common">European freshwater eel</name>
    <name type="synonym">Muraena anguilla</name>
    <dbReference type="NCBI Taxonomy" id="7936"/>
    <lineage>
        <taxon>Eukaryota</taxon>
        <taxon>Metazoa</taxon>
        <taxon>Chordata</taxon>
        <taxon>Craniata</taxon>
        <taxon>Vertebrata</taxon>
        <taxon>Euteleostomi</taxon>
        <taxon>Actinopterygii</taxon>
        <taxon>Neopterygii</taxon>
        <taxon>Teleostei</taxon>
        <taxon>Anguilliformes</taxon>
        <taxon>Anguillidae</taxon>
        <taxon>Anguilla</taxon>
    </lineage>
</organism>
<reference evidence="1" key="1">
    <citation type="submission" date="2014-11" db="EMBL/GenBank/DDBJ databases">
        <authorList>
            <person name="Amaro Gonzalez C."/>
        </authorList>
    </citation>
    <scope>NUCLEOTIDE SEQUENCE</scope>
</reference>
<evidence type="ECO:0000313" key="1">
    <source>
        <dbReference type="EMBL" id="JAH88543.1"/>
    </source>
</evidence>
<dbReference type="AlphaFoldDB" id="A0A0E9WGD2"/>
<name>A0A0E9WGD2_ANGAN</name>
<accession>A0A0E9WGD2</accession>
<protein>
    <submittedName>
        <fullName evidence="1">Uncharacterized protein</fullName>
    </submittedName>
</protein>